<evidence type="ECO:0000313" key="8">
    <source>
        <dbReference type="EMBL" id="WZL70000.1"/>
    </source>
</evidence>
<dbReference type="EC" id="1.7.1.17" evidence="6"/>
<evidence type="ECO:0000313" key="9">
    <source>
        <dbReference type="Proteomes" id="UP001486565"/>
    </source>
</evidence>
<dbReference type="InterPro" id="IPR050104">
    <property type="entry name" value="FMN-dep_NADH:Q_OxRdtase_AzoR1"/>
</dbReference>
<dbReference type="PANTHER" id="PTHR43741:SF4">
    <property type="entry name" value="FMN-DEPENDENT NADH:QUINONE OXIDOREDUCTASE"/>
    <property type="match status" value="1"/>
</dbReference>
<keyword evidence="2 6" id="KW-0288">FMN</keyword>
<dbReference type="InterPro" id="IPR023048">
    <property type="entry name" value="NADH:quinone_OxRdtase_FMN_depd"/>
</dbReference>
<feature type="domain" description="Flavodoxin-like fold" evidence="7">
    <location>
        <begin position="2"/>
        <end position="210"/>
    </location>
</feature>
<evidence type="ECO:0000256" key="3">
    <source>
        <dbReference type="ARBA" id="ARBA00023002"/>
    </source>
</evidence>
<dbReference type="EMBL" id="CP121687">
    <property type="protein sequence ID" value="WZL70000.1"/>
    <property type="molecule type" value="Genomic_DNA"/>
</dbReference>
<dbReference type="Proteomes" id="UP001486565">
    <property type="component" value="Chromosome"/>
</dbReference>
<comment type="similarity">
    <text evidence="6">Belongs to the azoreductase type 1 family.</text>
</comment>
<dbReference type="Pfam" id="PF02525">
    <property type="entry name" value="Flavodoxin_2"/>
    <property type="match status" value="1"/>
</dbReference>
<dbReference type="InterPro" id="IPR029039">
    <property type="entry name" value="Flavoprotein-like_sf"/>
</dbReference>
<comment type="function">
    <text evidence="6">Also exhibits azoreductase activity. Catalyzes the reductive cleavage of the azo bond in aromatic azo compounds to the corresponding amines.</text>
</comment>
<comment type="subunit">
    <text evidence="6">Homodimer.</text>
</comment>
<feature type="binding site" evidence="6">
    <location>
        <begin position="17"/>
        <end position="19"/>
    </location>
    <ligand>
        <name>FMN</name>
        <dbReference type="ChEBI" id="CHEBI:58210"/>
    </ligand>
</feature>
<comment type="function">
    <text evidence="6">Quinone reductase that provides resistance to thiol-specific stress caused by electrophilic quinones.</text>
</comment>
<comment type="catalytic activity">
    <reaction evidence="5">
        <text>N,N-dimethyl-1,4-phenylenediamine + anthranilate + 2 NAD(+) = 2-(4-dimethylaminophenyl)diazenylbenzoate + 2 NADH + 2 H(+)</text>
        <dbReference type="Rhea" id="RHEA:55872"/>
        <dbReference type="ChEBI" id="CHEBI:15378"/>
        <dbReference type="ChEBI" id="CHEBI:15783"/>
        <dbReference type="ChEBI" id="CHEBI:16567"/>
        <dbReference type="ChEBI" id="CHEBI:57540"/>
        <dbReference type="ChEBI" id="CHEBI:57945"/>
        <dbReference type="ChEBI" id="CHEBI:71579"/>
        <dbReference type="EC" id="1.7.1.17"/>
    </reaction>
    <physiologicalReaction direction="right-to-left" evidence="5">
        <dbReference type="Rhea" id="RHEA:55874"/>
    </physiologicalReaction>
</comment>
<name>A0ABZ2Y3S7_9FIRM</name>
<keyword evidence="3 6" id="KW-0560">Oxidoreductase</keyword>
<dbReference type="SUPFAM" id="SSF52218">
    <property type="entry name" value="Flavoproteins"/>
    <property type="match status" value="1"/>
</dbReference>
<dbReference type="HAMAP" id="MF_01216">
    <property type="entry name" value="Azoreductase_type1"/>
    <property type="match status" value="1"/>
</dbReference>
<keyword evidence="9" id="KW-1185">Reference proteome</keyword>
<reference evidence="8 9" key="1">
    <citation type="submission" date="2023-03" db="EMBL/GenBank/DDBJ databases">
        <title>Novel Species.</title>
        <authorList>
            <person name="Ma S."/>
        </authorList>
    </citation>
    <scope>NUCLEOTIDE SEQUENCE [LARGE SCALE GENOMIC DNA]</scope>
    <source>
        <strain evidence="8 9">LIND6LT2</strain>
    </source>
</reference>
<evidence type="ECO:0000256" key="1">
    <source>
        <dbReference type="ARBA" id="ARBA00022630"/>
    </source>
</evidence>
<evidence type="ECO:0000256" key="2">
    <source>
        <dbReference type="ARBA" id="ARBA00022643"/>
    </source>
</evidence>
<evidence type="ECO:0000259" key="7">
    <source>
        <dbReference type="Pfam" id="PF02525"/>
    </source>
</evidence>
<evidence type="ECO:0000256" key="4">
    <source>
        <dbReference type="ARBA" id="ARBA00023027"/>
    </source>
</evidence>
<evidence type="ECO:0000256" key="6">
    <source>
        <dbReference type="HAMAP-Rule" id="MF_01216"/>
    </source>
</evidence>
<keyword evidence="1 6" id="KW-0285">Flavoprotein</keyword>
<dbReference type="RefSeq" id="WP_341876963.1">
    <property type="nucleotide sequence ID" value="NZ_CP121687.1"/>
</dbReference>
<dbReference type="PANTHER" id="PTHR43741">
    <property type="entry name" value="FMN-DEPENDENT NADH-AZOREDUCTASE 1"/>
    <property type="match status" value="1"/>
</dbReference>
<comment type="cofactor">
    <cofactor evidence="6">
        <name>FMN</name>
        <dbReference type="ChEBI" id="CHEBI:58210"/>
    </cofactor>
    <text evidence="6">Binds 1 FMN per subunit.</text>
</comment>
<evidence type="ECO:0000256" key="5">
    <source>
        <dbReference type="ARBA" id="ARBA00048542"/>
    </source>
</evidence>
<dbReference type="InterPro" id="IPR003680">
    <property type="entry name" value="Flavodoxin_fold"/>
</dbReference>
<gene>
    <name evidence="6" type="primary">azoR</name>
    <name evidence="8" type="ORF">QBE51_00265</name>
</gene>
<dbReference type="Gene3D" id="3.40.50.360">
    <property type="match status" value="1"/>
</dbReference>
<feature type="binding site" evidence="6">
    <location>
        <begin position="150"/>
        <end position="153"/>
    </location>
    <ligand>
        <name>FMN</name>
        <dbReference type="ChEBI" id="CHEBI:58210"/>
    </ligand>
</feature>
<proteinExistence type="inferred from homology"/>
<accession>A0ABZ2Y3S7</accession>
<dbReference type="EC" id="1.6.5.-" evidence="6"/>
<organism evidence="8 9">
    <name type="scientific">Defluviitalea saccharophila</name>
    <dbReference type="NCBI Taxonomy" id="879970"/>
    <lineage>
        <taxon>Bacteria</taxon>
        <taxon>Bacillati</taxon>
        <taxon>Bacillota</taxon>
        <taxon>Clostridia</taxon>
        <taxon>Lachnospirales</taxon>
        <taxon>Defluviitaleaceae</taxon>
        <taxon>Defluviitalea</taxon>
    </lineage>
</organism>
<keyword evidence="4 6" id="KW-0520">NAD</keyword>
<comment type="caution">
    <text evidence="6">Lacks conserved residue(s) required for the propagation of feature annotation.</text>
</comment>
<sequence length="223" mass="25809">MKKLLYITVNSKPENLSTSRTVGRAFVNKFVERYTEFTIEELDLYKEHIPRLEYQYFESRNCIINEEAAKKLSVKEQKEVQRIRELCNQFIEADVYVIASPMWSLSFPAPLKEYIDCIVQTGKTISFPKKGEKPEGLLNDRPRAVVYIQSSGGNIPWIMGTMFNKGVDYVETIMNLMGIEKFEKLLVDETGNTEEERRVAIEKAKDKIDKIIDKIDIVEPALI</sequence>
<protein>
    <recommendedName>
        <fullName evidence="6">FMN dependent NADH:quinone oxidoreductase</fullName>
        <ecNumber evidence="6">1.6.5.-</ecNumber>
    </recommendedName>
    <alternativeName>
        <fullName evidence="6">Azo-dye reductase</fullName>
    </alternativeName>
    <alternativeName>
        <fullName evidence="6">FMN-dependent NADH-azo compound oxidoreductase</fullName>
    </alternativeName>
    <alternativeName>
        <fullName evidence="6">FMN-dependent NADH-azoreductase</fullName>
        <ecNumber evidence="6">1.7.1.17</ecNumber>
    </alternativeName>
</protein>
<comment type="catalytic activity">
    <reaction evidence="6">
        <text>2 a quinone + NADH + H(+) = 2 a 1,4-benzosemiquinone + NAD(+)</text>
        <dbReference type="Rhea" id="RHEA:65952"/>
        <dbReference type="ChEBI" id="CHEBI:15378"/>
        <dbReference type="ChEBI" id="CHEBI:57540"/>
        <dbReference type="ChEBI" id="CHEBI:57945"/>
        <dbReference type="ChEBI" id="CHEBI:132124"/>
        <dbReference type="ChEBI" id="CHEBI:134225"/>
    </reaction>
</comment>